<dbReference type="FunFam" id="3.30.479.30:FF:000008">
    <property type="entry name" value="Stomatin-like protein 2, mitochondrial"/>
    <property type="match status" value="1"/>
</dbReference>
<evidence type="ECO:0000259" key="4">
    <source>
        <dbReference type="SMART" id="SM00244"/>
    </source>
</evidence>
<reference evidence="5 6" key="1">
    <citation type="journal article" date="2009" name="Nat. Genet.">
        <title>The genome of the cucumber, Cucumis sativus L.</title>
        <authorList>
            <person name="Huang S."/>
            <person name="Li R."/>
            <person name="Zhang Z."/>
            <person name="Li L."/>
            <person name="Gu X."/>
            <person name="Fan W."/>
            <person name="Lucas W.J."/>
            <person name="Wang X."/>
            <person name="Xie B."/>
            <person name="Ni P."/>
            <person name="Ren Y."/>
            <person name="Zhu H."/>
            <person name="Li J."/>
            <person name="Lin K."/>
            <person name="Jin W."/>
            <person name="Fei Z."/>
            <person name="Li G."/>
            <person name="Staub J."/>
            <person name="Kilian A."/>
            <person name="van der Vossen E.A."/>
            <person name="Wu Y."/>
            <person name="Guo J."/>
            <person name="He J."/>
            <person name="Jia Z."/>
            <person name="Ren Y."/>
            <person name="Tian G."/>
            <person name="Lu Y."/>
            <person name="Ruan J."/>
            <person name="Qian W."/>
            <person name="Wang M."/>
            <person name="Huang Q."/>
            <person name="Li B."/>
            <person name="Xuan Z."/>
            <person name="Cao J."/>
            <person name="Asan"/>
            <person name="Wu Z."/>
            <person name="Zhang J."/>
            <person name="Cai Q."/>
            <person name="Bai Y."/>
            <person name="Zhao B."/>
            <person name="Han Y."/>
            <person name="Li Y."/>
            <person name="Li X."/>
            <person name="Wang S."/>
            <person name="Shi Q."/>
            <person name="Liu S."/>
            <person name="Cho W.K."/>
            <person name="Kim J.Y."/>
            <person name="Xu Y."/>
            <person name="Heller-Uszynska K."/>
            <person name="Miao H."/>
            <person name="Cheng Z."/>
            <person name="Zhang S."/>
            <person name="Wu J."/>
            <person name="Yang Y."/>
            <person name="Kang H."/>
            <person name="Li M."/>
            <person name="Liang H."/>
            <person name="Ren X."/>
            <person name="Shi Z."/>
            <person name="Wen M."/>
            <person name="Jian M."/>
            <person name="Yang H."/>
            <person name="Zhang G."/>
            <person name="Yang Z."/>
            <person name="Chen R."/>
            <person name="Liu S."/>
            <person name="Li J."/>
            <person name="Ma L."/>
            <person name="Liu H."/>
            <person name="Zhou Y."/>
            <person name="Zhao J."/>
            <person name="Fang X."/>
            <person name="Li G."/>
            <person name="Fang L."/>
            <person name="Li Y."/>
            <person name="Liu D."/>
            <person name="Zheng H."/>
            <person name="Zhang Y."/>
            <person name="Qin N."/>
            <person name="Li Z."/>
            <person name="Yang G."/>
            <person name="Yang S."/>
            <person name="Bolund L."/>
            <person name="Kristiansen K."/>
            <person name="Zheng H."/>
            <person name="Li S."/>
            <person name="Zhang X."/>
            <person name="Yang H."/>
            <person name="Wang J."/>
            <person name="Sun R."/>
            <person name="Zhang B."/>
            <person name="Jiang S."/>
            <person name="Wang J."/>
            <person name="Du Y."/>
            <person name="Li S."/>
        </authorList>
    </citation>
    <scope>NUCLEOTIDE SEQUENCE [LARGE SCALE GENOMIC DNA]</scope>
    <source>
        <strain evidence="6">cv. 9930</strain>
    </source>
</reference>
<dbReference type="PANTHER" id="PTHR43327:SF10">
    <property type="entry name" value="STOMATIN-LIKE PROTEIN 2, MITOCHONDRIAL"/>
    <property type="match status" value="1"/>
</dbReference>
<evidence type="ECO:0000256" key="3">
    <source>
        <dbReference type="ARBA" id="ARBA00023128"/>
    </source>
</evidence>
<dbReference type="Gramene" id="KGN53752">
    <property type="protein sequence ID" value="KGN53752"/>
    <property type="gene ID" value="Csa_4G121790"/>
</dbReference>
<evidence type="ECO:0000256" key="1">
    <source>
        <dbReference type="ARBA" id="ARBA00004173"/>
    </source>
</evidence>
<dbReference type="eggNOG" id="KOG2620">
    <property type="taxonomic scope" value="Eukaryota"/>
</dbReference>
<dbReference type="Gene3D" id="3.30.479.30">
    <property type="entry name" value="Band 7 domain"/>
    <property type="match status" value="1"/>
</dbReference>
<dbReference type="InterPro" id="IPR050710">
    <property type="entry name" value="Band7/mec-2_domain"/>
</dbReference>
<keyword evidence="6" id="KW-1185">Reference proteome</keyword>
<keyword evidence="3" id="KW-0496">Mitochondrion</keyword>
<dbReference type="GO" id="GO:0016020">
    <property type="term" value="C:membrane"/>
    <property type="evidence" value="ECO:0007669"/>
    <property type="project" value="InterPro"/>
</dbReference>
<dbReference type="EMBL" id="CM002925">
    <property type="protein sequence ID" value="KGN53752.1"/>
    <property type="molecule type" value="Genomic_DNA"/>
</dbReference>
<dbReference type="GO" id="GO:0005739">
    <property type="term" value="C:mitochondrion"/>
    <property type="evidence" value="ECO:0000318"/>
    <property type="project" value="GO_Central"/>
</dbReference>
<name>A0A0A0KZE0_CUCSA</name>
<comment type="subcellular location">
    <subcellularLocation>
        <location evidence="1">Mitochondrion</location>
    </subcellularLocation>
</comment>
<dbReference type="Proteomes" id="UP000029981">
    <property type="component" value="Chromosome 4"/>
</dbReference>
<dbReference type="Pfam" id="PF01145">
    <property type="entry name" value="Band_7"/>
    <property type="match status" value="1"/>
</dbReference>
<dbReference type="SMART" id="SM00244">
    <property type="entry name" value="PHB"/>
    <property type="match status" value="1"/>
</dbReference>
<reference evidence="5 6" key="4">
    <citation type="journal article" date="2011" name="BMC Genomics">
        <title>RNA-Seq improves annotation of protein-coding genes in the cucumber genome.</title>
        <authorList>
            <person name="Li Z."/>
            <person name="Zhang Z."/>
            <person name="Yan P."/>
            <person name="Huang S."/>
            <person name="Fei Z."/>
            <person name="Lin K."/>
        </authorList>
    </citation>
    <scope>NUCLEOTIDE SEQUENCE [LARGE SCALE GENOMIC DNA]</scope>
    <source>
        <strain evidence="6">cv. 9930</strain>
    </source>
</reference>
<feature type="domain" description="Band 7" evidence="4">
    <location>
        <begin position="187"/>
        <end position="345"/>
    </location>
</feature>
<comment type="similarity">
    <text evidence="2">Belongs to the band 7/mec-2 family.</text>
</comment>
<dbReference type="PRINTS" id="PR00721">
    <property type="entry name" value="STOMATIN"/>
</dbReference>
<protein>
    <recommendedName>
        <fullName evidence="4">Band 7 domain-containing protein</fullName>
    </recommendedName>
</protein>
<dbReference type="STRING" id="3659.A0A0A0KZE0"/>
<dbReference type="AlphaFoldDB" id="A0A0A0KZE0"/>
<dbReference type="InterPro" id="IPR001107">
    <property type="entry name" value="Band_7"/>
</dbReference>
<dbReference type="SUPFAM" id="SSF117892">
    <property type="entry name" value="Band 7/SPFH domain"/>
    <property type="match status" value="1"/>
</dbReference>
<sequence>MENYRPHHRLYAKIELKPNIAEAHKDCVAPVQYQFKTKFQSAREIPGGKCDVRATRGSRKGKHKKASAARKEKLSWGLLLLVLKPRGFKFTRALLYPSSFAPDMMNSFKPNASSTLRFLQFIAHSRHLSTLSPLTPTRSSFLISNNPFSPRPSSLISHPLFSATTIRYLRTGRDPNISYEITPPINWGIRIVPEKKAYVIERFGKYVKTLPSGIHFMIPFVDRIAYVHSLKEEAIPIPDQSAITKDNVSILIDGMLYVKIVDPKLASYGVENPIYAVIQLAQTTMRSELGKITLDKTFEERDTLNEKIVESINVAARDWGLQCLRYEIRDISPPRGVRAAMEMQAEAERKKRAQVLESEGERQANINIADGRKNAVILESEAAKMDQVNRAQGEAEAILVKAQATAKGLTLVSQALKDSGGVEFVPKSKPT</sequence>
<dbReference type="GO" id="GO:0007005">
    <property type="term" value="P:mitochondrion organization"/>
    <property type="evidence" value="ECO:0000318"/>
    <property type="project" value="GO_Central"/>
</dbReference>
<evidence type="ECO:0000313" key="5">
    <source>
        <dbReference type="EMBL" id="KGN53752.1"/>
    </source>
</evidence>
<accession>A0A0A0KZE0</accession>
<dbReference type="InterPro" id="IPR036013">
    <property type="entry name" value="Band_7/SPFH_dom_sf"/>
</dbReference>
<reference evidence="5 6" key="3">
    <citation type="journal article" date="2010" name="BMC Genomics">
        <title>Transcriptome sequencing and comparative analysis of cucumber flowers with different sex types.</title>
        <authorList>
            <person name="Guo S."/>
            <person name="Zheng Y."/>
            <person name="Joung J.G."/>
            <person name="Liu S."/>
            <person name="Zhang Z."/>
            <person name="Crasta O.R."/>
            <person name="Sobral B.W."/>
            <person name="Xu Y."/>
            <person name="Huang S."/>
            <person name="Fei Z."/>
        </authorList>
    </citation>
    <scope>NUCLEOTIDE SEQUENCE [LARGE SCALE GENOMIC DNA]</scope>
    <source>
        <strain evidence="6">cv. 9930</strain>
    </source>
</reference>
<gene>
    <name evidence="5" type="ORF">Csa_4G121790</name>
</gene>
<proteinExistence type="inferred from homology"/>
<dbReference type="OMA" id="ITPPINW"/>
<reference evidence="5 6" key="2">
    <citation type="journal article" date="2009" name="PLoS ONE">
        <title>An integrated genetic and cytogenetic map of the cucumber genome.</title>
        <authorList>
            <person name="Ren Y."/>
            <person name="Zhang Z."/>
            <person name="Liu J."/>
            <person name="Staub J.E."/>
            <person name="Han Y."/>
            <person name="Cheng Z."/>
            <person name="Li X."/>
            <person name="Lu J."/>
            <person name="Miao H."/>
            <person name="Kang H."/>
            <person name="Xie B."/>
            <person name="Gu X."/>
            <person name="Wang X."/>
            <person name="Du Y."/>
            <person name="Jin W."/>
            <person name="Huang S."/>
        </authorList>
    </citation>
    <scope>NUCLEOTIDE SEQUENCE [LARGE SCALE GENOMIC DNA]</scope>
    <source>
        <strain evidence="6">cv. 9930</strain>
    </source>
</reference>
<dbReference type="CDD" id="cd08829">
    <property type="entry name" value="SPFH_paraslipin"/>
    <property type="match status" value="1"/>
</dbReference>
<evidence type="ECO:0000256" key="2">
    <source>
        <dbReference type="ARBA" id="ARBA00008164"/>
    </source>
</evidence>
<dbReference type="PANTHER" id="PTHR43327">
    <property type="entry name" value="STOMATIN-LIKE PROTEIN 2, MITOCHONDRIAL"/>
    <property type="match status" value="1"/>
</dbReference>
<evidence type="ECO:0000313" key="6">
    <source>
        <dbReference type="Proteomes" id="UP000029981"/>
    </source>
</evidence>
<dbReference type="InterPro" id="IPR001972">
    <property type="entry name" value="Stomatin_HflK_fam"/>
</dbReference>
<organism evidence="5 6">
    <name type="scientific">Cucumis sativus</name>
    <name type="common">Cucumber</name>
    <dbReference type="NCBI Taxonomy" id="3659"/>
    <lineage>
        <taxon>Eukaryota</taxon>
        <taxon>Viridiplantae</taxon>
        <taxon>Streptophyta</taxon>
        <taxon>Embryophyta</taxon>
        <taxon>Tracheophyta</taxon>
        <taxon>Spermatophyta</taxon>
        <taxon>Magnoliopsida</taxon>
        <taxon>eudicotyledons</taxon>
        <taxon>Gunneridae</taxon>
        <taxon>Pentapetalae</taxon>
        <taxon>rosids</taxon>
        <taxon>fabids</taxon>
        <taxon>Cucurbitales</taxon>
        <taxon>Cucurbitaceae</taxon>
        <taxon>Benincaseae</taxon>
        <taxon>Cucumis</taxon>
    </lineage>
</organism>